<accession>A0ABV0B5W8</accession>
<protein>
    <recommendedName>
        <fullName evidence="3">Alpha/beta hydrolase</fullName>
    </recommendedName>
</protein>
<dbReference type="RefSeq" id="WP_346245258.1">
    <property type="nucleotide sequence ID" value="NZ_JBDIZK010000002.1"/>
</dbReference>
<reference evidence="1 2" key="1">
    <citation type="submission" date="2024-05" db="EMBL/GenBank/DDBJ databases">
        <title>Sphingomonas sp. HF-S3 16S ribosomal RNA gene Genome sequencing and assembly.</title>
        <authorList>
            <person name="Lee H."/>
        </authorList>
    </citation>
    <scope>NUCLEOTIDE SEQUENCE [LARGE SCALE GENOMIC DNA]</scope>
    <source>
        <strain evidence="1 2">HF-S3</strain>
    </source>
</reference>
<dbReference type="Proteomes" id="UP001427805">
    <property type="component" value="Unassembled WGS sequence"/>
</dbReference>
<evidence type="ECO:0000313" key="2">
    <source>
        <dbReference type="Proteomes" id="UP001427805"/>
    </source>
</evidence>
<comment type="caution">
    <text evidence="1">The sequence shown here is derived from an EMBL/GenBank/DDBJ whole genome shotgun (WGS) entry which is preliminary data.</text>
</comment>
<evidence type="ECO:0000313" key="1">
    <source>
        <dbReference type="EMBL" id="MEN3746251.1"/>
    </source>
</evidence>
<name>A0ABV0B5W8_9SPHN</name>
<evidence type="ECO:0008006" key="3">
    <source>
        <dbReference type="Google" id="ProtNLM"/>
    </source>
</evidence>
<keyword evidence="2" id="KW-1185">Reference proteome</keyword>
<organism evidence="1 2">
    <name type="scientific">Sphingomonas rustica</name>
    <dbReference type="NCBI Taxonomy" id="3103142"/>
    <lineage>
        <taxon>Bacteria</taxon>
        <taxon>Pseudomonadati</taxon>
        <taxon>Pseudomonadota</taxon>
        <taxon>Alphaproteobacteria</taxon>
        <taxon>Sphingomonadales</taxon>
        <taxon>Sphingomonadaceae</taxon>
        <taxon>Sphingomonas</taxon>
    </lineage>
</organism>
<sequence length="227" mass="24235">MIASYDWAGGREAMLRFGPAEGPVVVAALPLFEEANRTRAFVVAILRALAGRGIAGALPDLPGTGESLVETRDMTLPALREAFAAAVTRVRDERRAPWVIAVRSGALVETLADAAGRWHLAPQTGEELLRELTRIRQAAAREAGVMAPEDAFVGIAGNLVSRTLLDDLASAHPQPGARAVRLDGDPREADLRLPGSPLWRRAEPGTDPALAARLADDIASWIRRCDG</sequence>
<proteinExistence type="predicted"/>
<gene>
    <name evidence="1" type="ORF">TPR58_03660</name>
</gene>
<dbReference type="SUPFAM" id="SSF53474">
    <property type="entry name" value="alpha/beta-Hydrolases"/>
    <property type="match status" value="1"/>
</dbReference>
<dbReference type="EMBL" id="JBDIZK010000002">
    <property type="protein sequence ID" value="MEN3746251.1"/>
    <property type="molecule type" value="Genomic_DNA"/>
</dbReference>
<dbReference type="InterPro" id="IPR029058">
    <property type="entry name" value="AB_hydrolase_fold"/>
</dbReference>